<feature type="transmembrane region" description="Helical" evidence="6">
    <location>
        <begin position="154"/>
        <end position="175"/>
    </location>
</feature>
<feature type="region of interest" description="Disordered" evidence="5">
    <location>
        <begin position="262"/>
        <end position="332"/>
    </location>
</feature>
<feature type="compositionally biased region" description="Basic and acidic residues" evidence="5">
    <location>
        <begin position="306"/>
        <end position="315"/>
    </location>
</feature>
<dbReference type="AlphaFoldDB" id="A0A098BND6"/>
<feature type="transmembrane region" description="Helical" evidence="6">
    <location>
        <begin position="68"/>
        <end position="86"/>
    </location>
</feature>
<comment type="subcellular location">
    <subcellularLocation>
        <location evidence="1">Membrane</location>
        <topology evidence="1">Multi-pass membrane protein</topology>
    </subcellularLocation>
</comment>
<evidence type="ECO:0000256" key="1">
    <source>
        <dbReference type="ARBA" id="ARBA00004141"/>
    </source>
</evidence>
<accession>A0A098BND6</accession>
<dbReference type="GO" id="GO:0016020">
    <property type="term" value="C:membrane"/>
    <property type="evidence" value="ECO:0007669"/>
    <property type="project" value="UniProtKB-SubCell"/>
</dbReference>
<name>A0A098BND6_9NOCA</name>
<dbReference type="PANTHER" id="PTHR43229">
    <property type="entry name" value="NODULATION PROTEIN J"/>
    <property type="match status" value="1"/>
</dbReference>
<dbReference type="GO" id="GO:0140359">
    <property type="term" value="F:ABC-type transporter activity"/>
    <property type="evidence" value="ECO:0007669"/>
    <property type="project" value="InterPro"/>
</dbReference>
<evidence type="ECO:0000256" key="5">
    <source>
        <dbReference type="SAM" id="MobiDB-lite"/>
    </source>
</evidence>
<dbReference type="Proteomes" id="UP000042997">
    <property type="component" value="Unassembled WGS sequence"/>
</dbReference>
<evidence type="ECO:0000313" key="8">
    <source>
        <dbReference type="EMBL" id="CDZ89745.1"/>
    </source>
</evidence>
<feature type="domain" description="ABC-2 type transporter transmembrane" evidence="7">
    <location>
        <begin position="27"/>
        <end position="227"/>
    </location>
</feature>
<feature type="compositionally biased region" description="Polar residues" evidence="5">
    <location>
        <begin position="316"/>
        <end position="332"/>
    </location>
</feature>
<dbReference type="InterPro" id="IPR013525">
    <property type="entry name" value="ABC2_TM"/>
</dbReference>
<evidence type="ECO:0000256" key="2">
    <source>
        <dbReference type="ARBA" id="ARBA00022692"/>
    </source>
</evidence>
<proteinExistence type="predicted"/>
<dbReference type="InterPro" id="IPR051784">
    <property type="entry name" value="Nod_factor_ABC_transporter"/>
</dbReference>
<evidence type="ECO:0000256" key="6">
    <source>
        <dbReference type="SAM" id="Phobius"/>
    </source>
</evidence>
<dbReference type="eggNOG" id="COG0842">
    <property type="taxonomic scope" value="Bacteria"/>
</dbReference>
<feature type="transmembrane region" description="Helical" evidence="6">
    <location>
        <begin position="35"/>
        <end position="56"/>
    </location>
</feature>
<feature type="compositionally biased region" description="Low complexity" evidence="5">
    <location>
        <begin position="262"/>
        <end position="275"/>
    </location>
</feature>
<gene>
    <name evidence="8" type="ORF">RHRU231_550031</name>
</gene>
<evidence type="ECO:0000256" key="4">
    <source>
        <dbReference type="ARBA" id="ARBA00023136"/>
    </source>
</evidence>
<organism evidence="8 9">
    <name type="scientific">Rhodococcus ruber</name>
    <dbReference type="NCBI Taxonomy" id="1830"/>
    <lineage>
        <taxon>Bacteria</taxon>
        <taxon>Bacillati</taxon>
        <taxon>Actinomycetota</taxon>
        <taxon>Actinomycetes</taxon>
        <taxon>Mycobacteriales</taxon>
        <taxon>Nocardiaceae</taxon>
        <taxon>Rhodococcus</taxon>
    </lineage>
</organism>
<reference evidence="8 9" key="1">
    <citation type="journal article" date="2014" name="Genome Announc.">
        <title>Draft Genome Sequence of Propane- and Butane-Oxidizing Actinobacterium Rhodococcus ruber IEGM 231.</title>
        <authorList>
            <person name="Ivshina I.B."/>
            <person name="Kuyukina M.S."/>
            <person name="Krivoruchko A.V."/>
            <person name="Barbe V."/>
            <person name="Fischer C."/>
        </authorList>
    </citation>
    <scope>NUCLEOTIDE SEQUENCE [LARGE SCALE GENOMIC DNA]</scope>
</reference>
<sequence>MSFPGTAARTGRPAAAGLLAEQLRHTVVDLWRVRVVFVFTFLFPLTWLVVIGFLAGNATVDEDSGVRVMQFVTPTAVVMGVLYAAWPTVATALATAREQGVLKRVRGTPLPAWIYLAGRVGGAVVFALCSVLTMLIVGALAYDVQILWRTAPATVVTIAVGIACFAALGLAVAALSPSAAVAEAVSIAGAVALGFLSGLLIVGDLPGWADSIASVFPLKPFNEALQGQFDPFASGGGWDPGALAVMAAWTLAASLVRCAPSAGTPRGAAPGARPPRLLRRDGTGPSMPTRPDGPPRPGWSSARSAGPRERPRATRDGSSSPSPCRSACTPSSWPCCRTVPPPTGCRRNCPRRRAWRRGAQRSPPSSTCPRRWCGPGTVGC</sequence>
<keyword evidence="3 6" id="KW-1133">Transmembrane helix</keyword>
<feature type="transmembrane region" description="Helical" evidence="6">
    <location>
        <begin position="181"/>
        <end position="202"/>
    </location>
</feature>
<evidence type="ECO:0000313" key="9">
    <source>
        <dbReference type="Proteomes" id="UP000042997"/>
    </source>
</evidence>
<dbReference type="PANTHER" id="PTHR43229:SF2">
    <property type="entry name" value="NODULATION PROTEIN J"/>
    <property type="match status" value="1"/>
</dbReference>
<evidence type="ECO:0000256" key="3">
    <source>
        <dbReference type="ARBA" id="ARBA00022989"/>
    </source>
</evidence>
<dbReference type="EMBL" id="CCSD01000067">
    <property type="protein sequence ID" value="CDZ89745.1"/>
    <property type="molecule type" value="Genomic_DNA"/>
</dbReference>
<feature type="transmembrane region" description="Helical" evidence="6">
    <location>
        <begin position="112"/>
        <end position="142"/>
    </location>
</feature>
<dbReference type="Pfam" id="PF01061">
    <property type="entry name" value="ABC2_membrane"/>
    <property type="match status" value="1"/>
</dbReference>
<protein>
    <recommendedName>
        <fullName evidence="7">ABC-2 type transporter transmembrane domain-containing protein</fullName>
    </recommendedName>
</protein>
<keyword evidence="2 6" id="KW-0812">Transmembrane</keyword>
<evidence type="ECO:0000259" key="7">
    <source>
        <dbReference type="Pfam" id="PF01061"/>
    </source>
</evidence>
<keyword evidence="4 6" id="KW-0472">Membrane</keyword>